<dbReference type="CDD" id="cd11474">
    <property type="entry name" value="SLC5sbd_CHT"/>
    <property type="match status" value="1"/>
</dbReference>
<evidence type="ECO:0000256" key="3">
    <source>
        <dbReference type="ARBA" id="ARBA00022448"/>
    </source>
</evidence>
<feature type="transmembrane region" description="Helical" evidence="9">
    <location>
        <begin position="224"/>
        <end position="242"/>
    </location>
</feature>
<dbReference type="InterPro" id="IPR001734">
    <property type="entry name" value="Na/solute_symporter"/>
</dbReference>
<evidence type="ECO:0000256" key="4">
    <source>
        <dbReference type="ARBA" id="ARBA00022692"/>
    </source>
</evidence>
<feature type="transmembrane region" description="Helical" evidence="9">
    <location>
        <begin position="263"/>
        <end position="288"/>
    </location>
</feature>
<keyword evidence="3" id="KW-0813">Transport</keyword>
<evidence type="ECO:0000256" key="7">
    <source>
        <dbReference type="ARBA" id="ARBA00023136"/>
    </source>
</evidence>
<dbReference type="RefSeq" id="WP_107866485.1">
    <property type="nucleotide sequence ID" value="NZ_QAON01000014.1"/>
</dbReference>
<dbReference type="Gene3D" id="1.20.1730.10">
    <property type="entry name" value="Sodium/glucose cotransporter"/>
    <property type="match status" value="1"/>
</dbReference>
<evidence type="ECO:0000256" key="2">
    <source>
        <dbReference type="ARBA" id="ARBA00006434"/>
    </source>
</evidence>
<evidence type="ECO:0000256" key="9">
    <source>
        <dbReference type="SAM" id="Phobius"/>
    </source>
</evidence>
<evidence type="ECO:0000256" key="1">
    <source>
        <dbReference type="ARBA" id="ARBA00004141"/>
    </source>
</evidence>
<feature type="transmembrane region" description="Helical" evidence="9">
    <location>
        <begin position="361"/>
        <end position="381"/>
    </location>
</feature>
<comment type="similarity">
    <text evidence="2 8">Belongs to the sodium:solute symporter (SSF) (TC 2.A.21) family.</text>
</comment>
<evidence type="ECO:0000256" key="8">
    <source>
        <dbReference type="RuleBase" id="RU362091"/>
    </source>
</evidence>
<feature type="transmembrane region" description="Helical" evidence="9">
    <location>
        <begin position="152"/>
        <end position="171"/>
    </location>
</feature>
<feature type="transmembrane region" description="Helical" evidence="9">
    <location>
        <begin position="178"/>
        <end position="196"/>
    </location>
</feature>
<organism evidence="10 11">
    <name type="scientific">Agitococcus lubricus</name>
    <dbReference type="NCBI Taxonomy" id="1077255"/>
    <lineage>
        <taxon>Bacteria</taxon>
        <taxon>Pseudomonadati</taxon>
        <taxon>Pseudomonadota</taxon>
        <taxon>Gammaproteobacteria</taxon>
        <taxon>Moraxellales</taxon>
        <taxon>Moraxellaceae</taxon>
        <taxon>Agitococcus</taxon>
    </lineage>
</organism>
<feature type="transmembrane region" description="Helical" evidence="9">
    <location>
        <begin position="446"/>
        <end position="467"/>
    </location>
</feature>
<comment type="subcellular location">
    <subcellularLocation>
        <location evidence="1">Membrane</location>
        <topology evidence="1">Multi-pass membrane protein</topology>
    </subcellularLocation>
</comment>
<dbReference type="GO" id="GO:0015293">
    <property type="term" value="F:symporter activity"/>
    <property type="evidence" value="ECO:0007669"/>
    <property type="project" value="UniProtKB-KW"/>
</dbReference>
<dbReference type="InterPro" id="IPR038377">
    <property type="entry name" value="Na/Glc_symporter_sf"/>
</dbReference>
<dbReference type="GO" id="GO:0005886">
    <property type="term" value="C:plasma membrane"/>
    <property type="evidence" value="ECO:0007669"/>
    <property type="project" value="TreeGrafter"/>
</dbReference>
<dbReference type="Proteomes" id="UP000244223">
    <property type="component" value="Unassembled WGS sequence"/>
</dbReference>
<dbReference type="EMBL" id="QAON01000014">
    <property type="protein sequence ID" value="PTQ88183.1"/>
    <property type="molecule type" value="Genomic_DNA"/>
</dbReference>
<sequence>MLNLFVGLYLLLSIAIGLYAARRVHSSQDYVVAGRSLPLHITTATVFATWFGSETVLGTSSTFITDGLGGIVSDPFGASLCLIFVGLFFARHLYRKNLITIGDFFKQKYGRGVELATSIAIMLSYLGWVSAQMIALGLVFNVLSQGAISNDVGIVMGAAIVMVYTIYGGMWSVAMTDFVQMIVIVLGMLFVGVVVTGKIEGGTMAVIEHASNAGKFEFWPEPTMAGILAFIGAFVTLALGSIPQQDVFQRVMSAKDEKTAVRGAVLGGSLYFIFAFVPIFLAYSAFLIDEKMVTNLLETDSQLVLPTLIMEHTPVIAQVMFFGALLSAIMSTASGTLLAPSTIFTENILRPFLGNISDQRFLHIIRTVVLVFGVFVTLFALNSNSSIFEMVENAYKVTLVAAFVPLAAGVYWSKANTQGAVFSMVAGVCVWIFLEATAPEGLWPPQLAGLVAAIIGMLLGSLLPSFIPSPKDLKQQ</sequence>
<name>A0A2T5IWD0_9GAMM</name>
<dbReference type="PANTHER" id="PTHR48086">
    <property type="entry name" value="SODIUM/PROLINE SYMPORTER-RELATED"/>
    <property type="match status" value="1"/>
</dbReference>
<evidence type="ECO:0000256" key="6">
    <source>
        <dbReference type="ARBA" id="ARBA00022989"/>
    </source>
</evidence>
<accession>A0A2T5IWD0</accession>
<protein>
    <submittedName>
        <fullName evidence="10">SSS family transporter</fullName>
    </submittedName>
</protein>
<dbReference type="PROSITE" id="PS50283">
    <property type="entry name" value="NA_SOLUT_SYMP_3"/>
    <property type="match status" value="1"/>
</dbReference>
<dbReference type="PANTHER" id="PTHR48086:SF7">
    <property type="entry name" value="SODIUM-SOLUTE SYMPORTER-RELATED"/>
    <property type="match status" value="1"/>
</dbReference>
<dbReference type="AlphaFoldDB" id="A0A2T5IWD0"/>
<dbReference type="Pfam" id="PF00474">
    <property type="entry name" value="SSF"/>
    <property type="match status" value="1"/>
</dbReference>
<feature type="transmembrane region" description="Helical" evidence="9">
    <location>
        <begin position="393"/>
        <end position="412"/>
    </location>
</feature>
<feature type="transmembrane region" description="Helical" evidence="9">
    <location>
        <begin position="76"/>
        <end position="94"/>
    </location>
</feature>
<keyword evidence="6 9" id="KW-1133">Transmembrane helix</keyword>
<feature type="transmembrane region" description="Helical" evidence="9">
    <location>
        <begin position="115"/>
        <end position="140"/>
    </location>
</feature>
<evidence type="ECO:0000313" key="11">
    <source>
        <dbReference type="Proteomes" id="UP000244223"/>
    </source>
</evidence>
<dbReference type="OrthoDB" id="9789704at2"/>
<evidence type="ECO:0000313" key="10">
    <source>
        <dbReference type="EMBL" id="PTQ88183.1"/>
    </source>
</evidence>
<reference evidence="10 11" key="1">
    <citation type="submission" date="2018-04" db="EMBL/GenBank/DDBJ databases">
        <title>Genomic Encyclopedia of Archaeal and Bacterial Type Strains, Phase II (KMG-II): from individual species to whole genera.</title>
        <authorList>
            <person name="Goeker M."/>
        </authorList>
    </citation>
    <scope>NUCLEOTIDE SEQUENCE [LARGE SCALE GENOMIC DNA]</scope>
    <source>
        <strain evidence="10 11">DSM 5822</strain>
    </source>
</reference>
<proteinExistence type="inferred from homology"/>
<keyword evidence="11" id="KW-1185">Reference proteome</keyword>
<gene>
    <name evidence="10" type="ORF">C8N29_11443</name>
</gene>
<comment type="caution">
    <text evidence="10">The sequence shown here is derived from an EMBL/GenBank/DDBJ whole genome shotgun (WGS) entry which is preliminary data.</text>
</comment>
<dbReference type="InterPro" id="IPR050277">
    <property type="entry name" value="Sodium:Solute_Symporter"/>
</dbReference>
<keyword evidence="7 9" id="KW-0472">Membrane</keyword>
<keyword evidence="5" id="KW-0769">Symport</keyword>
<evidence type="ECO:0000256" key="5">
    <source>
        <dbReference type="ARBA" id="ARBA00022847"/>
    </source>
</evidence>
<feature type="transmembrane region" description="Helical" evidence="9">
    <location>
        <begin position="315"/>
        <end position="340"/>
    </location>
</feature>
<keyword evidence="4 9" id="KW-0812">Transmembrane</keyword>
<feature type="transmembrane region" description="Helical" evidence="9">
    <location>
        <begin position="419"/>
        <end position="434"/>
    </location>
</feature>